<dbReference type="Proteomes" id="UP001066276">
    <property type="component" value="Chromosome 4_1"/>
</dbReference>
<accession>A0AAV7T526</accession>
<protein>
    <submittedName>
        <fullName evidence="2">Uncharacterized protein</fullName>
    </submittedName>
</protein>
<organism evidence="2 3">
    <name type="scientific">Pleurodeles waltl</name>
    <name type="common">Iberian ribbed newt</name>
    <dbReference type="NCBI Taxonomy" id="8319"/>
    <lineage>
        <taxon>Eukaryota</taxon>
        <taxon>Metazoa</taxon>
        <taxon>Chordata</taxon>
        <taxon>Craniata</taxon>
        <taxon>Vertebrata</taxon>
        <taxon>Euteleostomi</taxon>
        <taxon>Amphibia</taxon>
        <taxon>Batrachia</taxon>
        <taxon>Caudata</taxon>
        <taxon>Salamandroidea</taxon>
        <taxon>Salamandridae</taxon>
        <taxon>Pleurodelinae</taxon>
        <taxon>Pleurodeles</taxon>
    </lineage>
</organism>
<gene>
    <name evidence="2" type="ORF">NDU88_003273</name>
</gene>
<feature type="region of interest" description="Disordered" evidence="1">
    <location>
        <begin position="40"/>
        <end position="106"/>
    </location>
</feature>
<comment type="caution">
    <text evidence="2">The sequence shown here is derived from an EMBL/GenBank/DDBJ whole genome shotgun (WGS) entry which is preliminary data.</text>
</comment>
<name>A0AAV7T526_PLEWA</name>
<sequence length="106" mass="11878">MPCAICANAPVSKISRRPKDKYSHALRSLCAPVSKIQKEHISREVGPTTAEARPSDPRVQRQLTGSEPRTRIVKQSCLEKNTKSKGNIAQETLRVRQNGEFEEHLT</sequence>
<feature type="compositionally biased region" description="Basic and acidic residues" evidence="1">
    <location>
        <begin position="93"/>
        <end position="106"/>
    </location>
</feature>
<evidence type="ECO:0000256" key="1">
    <source>
        <dbReference type="SAM" id="MobiDB-lite"/>
    </source>
</evidence>
<dbReference type="AlphaFoldDB" id="A0AAV7T526"/>
<dbReference type="EMBL" id="JANPWB010000007">
    <property type="protein sequence ID" value="KAJ1171411.1"/>
    <property type="molecule type" value="Genomic_DNA"/>
</dbReference>
<evidence type="ECO:0000313" key="2">
    <source>
        <dbReference type="EMBL" id="KAJ1171411.1"/>
    </source>
</evidence>
<evidence type="ECO:0000313" key="3">
    <source>
        <dbReference type="Proteomes" id="UP001066276"/>
    </source>
</evidence>
<reference evidence="2" key="1">
    <citation type="journal article" date="2022" name="bioRxiv">
        <title>Sequencing and chromosome-scale assembly of the giantPleurodeles waltlgenome.</title>
        <authorList>
            <person name="Brown T."/>
            <person name="Elewa A."/>
            <person name="Iarovenko S."/>
            <person name="Subramanian E."/>
            <person name="Araus A.J."/>
            <person name="Petzold A."/>
            <person name="Susuki M."/>
            <person name="Suzuki K.-i.T."/>
            <person name="Hayashi T."/>
            <person name="Toyoda A."/>
            <person name="Oliveira C."/>
            <person name="Osipova E."/>
            <person name="Leigh N.D."/>
            <person name="Simon A."/>
            <person name="Yun M.H."/>
        </authorList>
    </citation>
    <scope>NUCLEOTIDE SEQUENCE</scope>
    <source>
        <strain evidence="2">20211129_DDA</strain>
        <tissue evidence="2">Liver</tissue>
    </source>
</reference>
<keyword evidence="3" id="KW-1185">Reference proteome</keyword>
<proteinExistence type="predicted"/>